<proteinExistence type="predicted"/>
<evidence type="ECO:0000313" key="3">
    <source>
        <dbReference type="Proteomes" id="UP001230504"/>
    </source>
</evidence>
<gene>
    <name evidence="2" type="ORF">LY79DRAFT_312977</name>
</gene>
<dbReference type="Proteomes" id="UP001230504">
    <property type="component" value="Unassembled WGS sequence"/>
</dbReference>
<organism evidence="2 3">
    <name type="scientific">Colletotrichum navitas</name>
    <dbReference type="NCBI Taxonomy" id="681940"/>
    <lineage>
        <taxon>Eukaryota</taxon>
        <taxon>Fungi</taxon>
        <taxon>Dikarya</taxon>
        <taxon>Ascomycota</taxon>
        <taxon>Pezizomycotina</taxon>
        <taxon>Sordariomycetes</taxon>
        <taxon>Hypocreomycetidae</taxon>
        <taxon>Glomerellales</taxon>
        <taxon>Glomerellaceae</taxon>
        <taxon>Colletotrichum</taxon>
        <taxon>Colletotrichum graminicola species complex</taxon>
    </lineage>
</organism>
<dbReference type="RefSeq" id="XP_060411306.1">
    <property type="nucleotide sequence ID" value="XM_060552353.1"/>
</dbReference>
<keyword evidence="3" id="KW-1185">Reference proteome</keyword>
<dbReference type="EMBL" id="JAHLJV010000057">
    <property type="protein sequence ID" value="KAK1580249.1"/>
    <property type="molecule type" value="Genomic_DNA"/>
</dbReference>
<protein>
    <submittedName>
        <fullName evidence="2">Uncharacterized protein</fullName>
    </submittedName>
</protein>
<feature type="compositionally biased region" description="Polar residues" evidence="1">
    <location>
        <begin position="133"/>
        <end position="148"/>
    </location>
</feature>
<evidence type="ECO:0000313" key="2">
    <source>
        <dbReference type="EMBL" id="KAK1580249.1"/>
    </source>
</evidence>
<evidence type="ECO:0000256" key="1">
    <source>
        <dbReference type="SAM" id="MobiDB-lite"/>
    </source>
</evidence>
<dbReference type="AlphaFoldDB" id="A0AAD8PT64"/>
<feature type="region of interest" description="Disordered" evidence="1">
    <location>
        <begin position="133"/>
        <end position="164"/>
    </location>
</feature>
<sequence length="195" mass="21640">MGRYRSALGTIYSTGMRACGHPAETTQHILIFPIRKGRTIPRPKHWIRKRSASRQSVPLSDGRDTHVMASHVGQNQGKHLKCLDRRVEFKTNMQTMDRAALLQVGTLKRDGVWGHSGGGGGGDDLMIEQPELRSTSTHHGHFDSNTKPPVSRHSPSRFGASNGLETHLRKRDAVPVTLASSLYYFSFCSGHAMTR</sequence>
<reference evidence="2" key="1">
    <citation type="submission" date="2021-06" db="EMBL/GenBank/DDBJ databases">
        <title>Comparative genomics, transcriptomics and evolutionary studies reveal genomic signatures of adaptation to plant cell wall in hemibiotrophic fungi.</title>
        <authorList>
            <consortium name="DOE Joint Genome Institute"/>
            <person name="Baroncelli R."/>
            <person name="Diaz J.F."/>
            <person name="Benocci T."/>
            <person name="Peng M."/>
            <person name="Battaglia E."/>
            <person name="Haridas S."/>
            <person name="Andreopoulos W."/>
            <person name="Labutti K."/>
            <person name="Pangilinan J."/>
            <person name="Floch G.L."/>
            <person name="Makela M.R."/>
            <person name="Henrissat B."/>
            <person name="Grigoriev I.V."/>
            <person name="Crouch J.A."/>
            <person name="De Vries R.P."/>
            <person name="Sukno S.A."/>
            <person name="Thon M.R."/>
        </authorList>
    </citation>
    <scope>NUCLEOTIDE SEQUENCE</scope>
    <source>
        <strain evidence="2">CBS 125086</strain>
    </source>
</reference>
<comment type="caution">
    <text evidence="2">The sequence shown here is derived from an EMBL/GenBank/DDBJ whole genome shotgun (WGS) entry which is preliminary data.</text>
</comment>
<name>A0AAD8PT64_9PEZI</name>
<accession>A0AAD8PT64</accession>
<dbReference type="GeneID" id="85436593"/>